<name>A0A3B0AL81_9ACTN</name>
<gene>
    <name evidence="3" type="ORF">D7231_32140</name>
</gene>
<dbReference type="Pfam" id="PF01609">
    <property type="entry name" value="DDE_Tnp_1"/>
    <property type="match status" value="1"/>
</dbReference>
<organism evidence="3 4">
    <name type="scientific">Streptomyces klenkii</name>
    <dbReference type="NCBI Taxonomy" id="1420899"/>
    <lineage>
        <taxon>Bacteria</taxon>
        <taxon>Bacillati</taxon>
        <taxon>Actinomycetota</taxon>
        <taxon>Actinomycetes</taxon>
        <taxon>Kitasatosporales</taxon>
        <taxon>Streptomycetaceae</taxon>
        <taxon>Streptomyces</taxon>
    </lineage>
</organism>
<dbReference type="GO" id="GO:0004803">
    <property type="term" value="F:transposase activity"/>
    <property type="evidence" value="ECO:0007669"/>
    <property type="project" value="InterPro"/>
</dbReference>
<dbReference type="GO" id="GO:0006313">
    <property type="term" value="P:DNA transposition"/>
    <property type="evidence" value="ECO:0007669"/>
    <property type="project" value="InterPro"/>
</dbReference>
<dbReference type="PANTHER" id="PTHR30007">
    <property type="entry name" value="PHP DOMAIN PROTEIN"/>
    <property type="match status" value="1"/>
</dbReference>
<keyword evidence="4" id="KW-1185">Reference proteome</keyword>
<evidence type="ECO:0000313" key="4">
    <source>
        <dbReference type="Proteomes" id="UP000270343"/>
    </source>
</evidence>
<dbReference type="AlphaFoldDB" id="A0A3B0AL81"/>
<feature type="region of interest" description="Disordered" evidence="1">
    <location>
        <begin position="131"/>
        <end position="153"/>
    </location>
</feature>
<evidence type="ECO:0000313" key="3">
    <source>
        <dbReference type="EMBL" id="RKN61343.1"/>
    </source>
</evidence>
<protein>
    <submittedName>
        <fullName evidence="3">IS5 family transposase</fullName>
    </submittedName>
</protein>
<proteinExistence type="predicted"/>
<dbReference type="Proteomes" id="UP000270343">
    <property type="component" value="Unassembled WGS sequence"/>
</dbReference>
<dbReference type="NCBIfam" id="NF033580">
    <property type="entry name" value="transpos_IS5_3"/>
    <property type="match status" value="1"/>
</dbReference>
<sequence>MDWSQAGVDSTSCRAHQHAAGARKAAPVSGPKGVPIHHRADEGLGRSRGGLTSKIHLACEGRLRPLALLVTPGQSHDGTVFEAVVEQIRVHRRGGGRPRTRPDVISADKAYSPRRIRSYLRRRQIPHAIPEKKDQARHRVARGSAGGRPPSFDRAAYKRRNEVERTINKLKGFRAVATRYDKRAYVFHGTVTVAAIRLWLRA</sequence>
<dbReference type="PANTHER" id="PTHR30007:SF1">
    <property type="entry name" value="BLR1914 PROTEIN"/>
    <property type="match status" value="1"/>
</dbReference>
<dbReference type="GO" id="GO:0003677">
    <property type="term" value="F:DNA binding"/>
    <property type="evidence" value="ECO:0007669"/>
    <property type="project" value="InterPro"/>
</dbReference>
<feature type="domain" description="Transposase IS4-like" evidence="2">
    <location>
        <begin position="8"/>
        <end position="196"/>
    </location>
</feature>
<feature type="region of interest" description="Disordered" evidence="1">
    <location>
        <begin position="1"/>
        <end position="49"/>
    </location>
</feature>
<reference evidence="3 4" key="1">
    <citation type="journal article" date="2015" name="Antonie Van Leeuwenhoek">
        <title>Streptomyces klenkii sp. nov., isolated from deep marine sediment.</title>
        <authorList>
            <person name="Veyisoglu A."/>
            <person name="Sahin N."/>
        </authorList>
    </citation>
    <scope>NUCLEOTIDE SEQUENCE [LARGE SCALE GENOMIC DNA]</scope>
    <source>
        <strain evidence="3 4">KCTC 29202</strain>
    </source>
</reference>
<evidence type="ECO:0000259" key="2">
    <source>
        <dbReference type="Pfam" id="PF01609"/>
    </source>
</evidence>
<dbReference type="EMBL" id="RBAM01000025">
    <property type="protein sequence ID" value="RKN61343.1"/>
    <property type="molecule type" value="Genomic_DNA"/>
</dbReference>
<comment type="caution">
    <text evidence="3">The sequence shown here is derived from an EMBL/GenBank/DDBJ whole genome shotgun (WGS) entry which is preliminary data.</text>
</comment>
<evidence type="ECO:0000256" key="1">
    <source>
        <dbReference type="SAM" id="MobiDB-lite"/>
    </source>
</evidence>
<dbReference type="InterPro" id="IPR002559">
    <property type="entry name" value="Transposase_11"/>
</dbReference>
<accession>A0A3B0AL81</accession>